<keyword evidence="4" id="KW-0862">Zinc</keyword>
<dbReference type="PROSITE" id="PS50157">
    <property type="entry name" value="ZINC_FINGER_C2H2_2"/>
    <property type="match status" value="2"/>
</dbReference>
<dbReference type="EMBL" id="JBDJPC010000013">
    <property type="protein sequence ID" value="KAL1488781.1"/>
    <property type="molecule type" value="Genomic_DNA"/>
</dbReference>
<reference evidence="7 8" key="1">
    <citation type="submission" date="2024-05" db="EMBL/GenBank/DDBJ databases">
        <title>Genetic variation in Jamaican populations of the coffee berry borer (Hypothenemus hampei).</title>
        <authorList>
            <person name="Errbii M."/>
            <person name="Myrie A."/>
        </authorList>
    </citation>
    <scope>NUCLEOTIDE SEQUENCE [LARGE SCALE GENOMIC DNA]</scope>
    <source>
        <strain evidence="7">JA-Hopewell-2020-01-JO</strain>
        <tissue evidence="7">Whole body</tissue>
    </source>
</reference>
<dbReference type="InterPro" id="IPR036236">
    <property type="entry name" value="Znf_C2H2_sf"/>
</dbReference>
<evidence type="ECO:0000256" key="2">
    <source>
        <dbReference type="ARBA" id="ARBA00022737"/>
    </source>
</evidence>
<comment type="caution">
    <text evidence="7">The sequence shown here is derived from an EMBL/GenBank/DDBJ whole genome shotgun (WGS) entry which is preliminary data.</text>
</comment>
<evidence type="ECO:0000256" key="3">
    <source>
        <dbReference type="ARBA" id="ARBA00022771"/>
    </source>
</evidence>
<keyword evidence="2" id="KW-0677">Repeat</keyword>
<keyword evidence="8" id="KW-1185">Reference proteome</keyword>
<organism evidence="7 8">
    <name type="scientific">Hypothenemus hampei</name>
    <name type="common">Coffee berry borer</name>
    <dbReference type="NCBI Taxonomy" id="57062"/>
    <lineage>
        <taxon>Eukaryota</taxon>
        <taxon>Metazoa</taxon>
        <taxon>Ecdysozoa</taxon>
        <taxon>Arthropoda</taxon>
        <taxon>Hexapoda</taxon>
        <taxon>Insecta</taxon>
        <taxon>Pterygota</taxon>
        <taxon>Neoptera</taxon>
        <taxon>Endopterygota</taxon>
        <taxon>Coleoptera</taxon>
        <taxon>Polyphaga</taxon>
        <taxon>Cucujiformia</taxon>
        <taxon>Curculionidae</taxon>
        <taxon>Scolytinae</taxon>
        <taxon>Hypothenemus</taxon>
    </lineage>
</organism>
<evidence type="ECO:0000313" key="7">
    <source>
        <dbReference type="EMBL" id="KAL1488781.1"/>
    </source>
</evidence>
<sequence>MFKCNSCDKSYLSQKSLNKHNKQTHKISTELCYECQYENCQASFPAKLKLLQHLAQHKLQLKKAMKYACKVCAAKFIHKKSLYRHEKHKHGRNPKKDPDVSHKCRYCGIIFQDKTN</sequence>
<keyword evidence="1" id="KW-0479">Metal-binding</keyword>
<dbReference type="Proteomes" id="UP001566132">
    <property type="component" value="Unassembled WGS sequence"/>
</dbReference>
<dbReference type="InterPro" id="IPR013087">
    <property type="entry name" value="Znf_C2H2_type"/>
</dbReference>
<dbReference type="Pfam" id="PF13912">
    <property type="entry name" value="zf-C2H2_6"/>
    <property type="match status" value="1"/>
</dbReference>
<evidence type="ECO:0000313" key="8">
    <source>
        <dbReference type="Proteomes" id="UP001566132"/>
    </source>
</evidence>
<dbReference type="GO" id="GO:0008270">
    <property type="term" value="F:zinc ion binding"/>
    <property type="evidence" value="ECO:0007669"/>
    <property type="project" value="UniProtKB-KW"/>
</dbReference>
<evidence type="ECO:0000256" key="1">
    <source>
        <dbReference type="ARBA" id="ARBA00022723"/>
    </source>
</evidence>
<evidence type="ECO:0000259" key="6">
    <source>
        <dbReference type="PROSITE" id="PS50157"/>
    </source>
</evidence>
<feature type="domain" description="C2H2-type" evidence="6">
    <location>
        <begin position="67"/>
        <end position="94"/>
    </location>
</feature>
<feature type="domain" description="C2H2-type" evidence="6">
    <location>
        <begin position="2"/>
        <end position="25"/>
    </location>
</feature>
<dbReference type="Gene3D" id="3.30.160.60">
    <property type="entry name" value="Classic Zinc Finger"/>
    <property type="match status" value="2"/>
</dbReference>
<proteinExistence type="predicted"/>
<name>A0ABD1E273_HYPHA</name>
<protein>
    <recommendedName>
        <fullName evidence="6">C2H2-type domain-containing protein</fullName>
    </recommendedName>
</protein>
<gene>
    <name evidence="7" type="ORF">ABEB36_014579</name>
</gene>
<dbReference type="PROSITE" id="PS00028">
    <property type="entry name" value="ZINC_FINGER_C2H2_1"/>
    <property type="match status" value="3"/>
</dbReference>
<evidence type="ECO:0000256" key="4">
    <source>
        <dbReference type="ARBA" id="ARBA00022833"/>
    </source>
</evidence>
<accession>A0ABD1E273</accession>
<dbReference type="SMART" id="SM00355">
    <property type="entry name" value="ZnF_C2H2"/>
    <property type="match status" value="3"/>
</dbReference>
<dbReference type="PANTHER" id="PTHR24379">
    <property type="entry name" value="KRAB AND ZINC FINGER DOMAIN-CONTAINING"/>
    <property type="match status" value="1"/>
</dbReference>
<keyword evidence="3 5" id="KW-0863">Zinc-finger</keyword>
<evidence type="ECO:0000256" key="5">
    <source>
        <dbReference type="PROSITE-ProRule" id="PRU00042"/>
    </source>
</evidence>
<dbReference type="PANTHER" id="PTHR24379:SF121">
    <property type="entry name" value="C2H2-TYPE DOMAIN-CONTAINING PROTEIN"/>
    <property type="match status" value="1"/>
</dbReference>
<dbReference type="AlphaFoldDB" id="A0ABD1E273"/>
<dbReference type="SUPFAM" id="SSF57667">
    <property type="entry name" value="beta-beta-alpha zinc fingers"/>
    <property type="match status" value="1"/>
</dbReference>